<keyword evidence="4" id="KW-1185">Reference proteome</keyword>
<sequence length="309" mass="34320">MFGINTPIKSIVSKRIVLLLGLTGIMQGCSHVQSWQPVTISNSQQQIIHSTYTDKDYLIQVATIGDKPINGYPVVYVLDGNAFFTTSVAIAQLMHGRPNQALPKSLMVVGIGYPISKNFDIKNRTHDYTVPSANYPKPKGEQISFGGADKFHQFISQELTPILNQKFGINANHRTLFGHSYGGLFGLYALYRHSQDFNRYVIASPSIWWNDKSIQIHQALFTPSPNIAHVLITLGEHELNAPHKNPNAPTSDLPNSDAYLTHQFLVKKLGQSKTSFAFHSDHSHGDNAYPSLLKGIRLAYQACQTDADC</sequence>
<dbReference type="Pfam" id="PF00756">
    <property type="entry name" value="Esterase"/>
    <property type="match status" value="1"/>
</dbReference>
<dbReference type="Proteomes" id="UP001063782">
    <property type="component" value="Chromosome"/>
</dbReference>
<dbReference type="EMBL" id="CP089977">
    <property type="protein sequence ID" value="UXZ05455.1"/>
    <property type="molecule type" value="Genomic_DNA"/>
</dbReference>
<evidence type="ECO:0008006" key="5">
    <source>
        <dbReference type="Google" id="ProtNLM"/>
    </source>
</evidence>
<dbReference type="PANTHER" id="PTHR40841">
    <property type="entry name" value="SIDEROPHORE TRIACETYLFUSARININE C ESTERASE"/>
    <property type="match status" value="1"/>
</dbReference>
<reference evidence="3" key="1">
    <citation type="submission" date="2021-12" db="EMBL/GenBank/DDBJ databases">
        <title>taxonomy of Moraxella sp. ZY201224.</title>
        <authorList>
            <person name="Li F."/>
        </authorList>
    </citation>
    <scope>NUCLEOTIDE SEQUENCE</scope>
    <source>
        <strain evidence="3">ZY201224</strain>
    </source>
</reference>
<evidence type="ECO:0000313" key="3">
    <source>
        <dbReference type="EMBL" id="UXZ05455.1"/>
    </source>
</evidence>
<proteinExistence type="inferred from homology"/>
<evidence type="ECO:0000256" key="2">
    <source>
        <dbReference type="ARBA" id="ARBA00022801"/>
    </source>
</evidence>
<gene>
    <name evidence="3" type="ORF">LU297_03120</name>
</gene>
<accession>A0ABY6F5S5</accession>
<name>A0ABY6F5S5_9GAMM</name>
<organism evidence="3 4">
    <name type="scientific">Moraxella nasicaprae</name>
    <dbReference type="NCBI Taxonomy" id="2904122"/>
    <lineage>
        <taxon>Bacteria</taxon>
        <taxon>Pseudomonadati</taxon>
        <taxon>Pseudomonadota</taxon>
        <taxon>Gammaproteobacteria</taxon>
        <taxon>Moraxellales</taxon>
        <taxon>Moraxellaceae</taxon>
        <taxon>Moraxella</taxon>
    </lineage>
</organism>
<dbReference type="InterPro" id="IPR029058">
    <property type="entry name" value="AB_hydrolase_fold"/>
</dbReference>
<dbReference type="Gene3D" id="3.40.50.1820">
    <property type="entry name" value="alpha/beta hydrolase"/>
    <property type="match status" value="1"/>
</dbReference>
<dbReference type="InterPro" id="IPR000801">
    <property type="entry name" value="Esterase-like"/>
</dbReference>
<dbReference type="PANTHER" id="PTHR40841:SF2">
    <property type="entry name" value="SIDEROPHORE-DEGRADING ESTERASE (EUROFUNG)"/>
    <property type="match status" value="1"/>
</dbReference>
<dbReference type="RefSeq" id="WP_263076952.1">
    <property type="nucleotide sequence ID" value="NZ_CP089977.1"/>
</dbReference>
<evidence type="ECO:0000256" key="1">
    <source>
        <dbReference type="ARBA" id="ARBA00005622"/>
    </source>
</evidence>
<evidence type="ECO:0000313" key="4">
    <source>
        <dbReference type="Proteomes" id="UP001063782"/>
    </source>
</evidence>
<dbReference type="SUPFAM" id="SSF53474">
    <property type="entry name" value="alpha/beta-Hydrolases"/>
    <property type="match status" value="1"/>
</dbReference>
<keyword evidence="2" id="KW-0378">Hydrolase</keyword>
<protein>
    <recommendedName>
        <fullName evidence="5">Alpha/beta hydrolase</fullName>
    </recommendedName>
</protein>
<dbReference type="InterPro" id="IPR052558">
    <property type="entry name" value="Siderophore_Hydrolase_D"/>
</dbReference>
<comment type="similarity">
    <text evidence="1">Belongs to the esterase D family.</text>
</comment>